<dbReference type="STRING" id="1073090.A0A1L9SP97"/>
<name>A0A1L9SP97_9EURO</name>
<dbReference type="EMBL" id="KV878338">
    <property type="protein sequence ID" value="OJJ49089.1"/>
    <property type="molecule type" value="Genomic_DNA"/>
</dbReference>
<sequence>MSTNEGVGPESVDWPTGYIFSESHPPPFRRGVSEPLSDFSCDLDDPDVWSLLDVTGVPEQVVDPSLSCLVPRQEGDRKGSGSDRSPRSLGPEVAPVRRRAAYRFERRYRVLNDQIRLLDGILPREKKEKEKDEEEEQLQQEYGSRVQRRTKDRVLARAIEHILFLQRRVAIQEREICALRNTLKNEAGGDRSYTR</sequence>
<feature type="region of interest" description="Disordered" evidence="1">
    <location>
        <begin position="65"/>
        <end position="93"/>
    </location>
</feature>
<evidence type="ECO:0000313" key="2">
    <source>
        <dbReference type="EMBL" id="OJJ49089.1"/>
    </source>
</evidence>
<proteinExistence type="predicted"/>
<evidence type="ECO:0008006" key="4">
    <source>
        <dbReference type="Google" id="ProtNLM"/>
    </source>
</evidence>
<dbReference type="RefSeq" id="XP_022583599.1">
    <property type="nucleotide sequence ID" value="XM_022724618.1"/>
</dbReference>
<dbReference type="InterPro" id="IPR036638">
    <property type="entry name" value="HLH_DNA-bd_sf"/>
</dbReference>
<dbReference type="Gene3D" id="4.10.280.10">
    <property type="entry name" value="Helix-loop-helix DNA-binding domain"/>
    <property type="match status" value="1"/>
</dbReference>
<feature type="compositionally biased region" description="Basic and acidic residues" evidence="1">
    <location>
        <begin position="73"/>
        <end position="86"/>
    </location>
</feature>
<dbReference type="Proteomes" id="UP000184188">
    <property type="component" value="Unassembled WGS sequence"/>
</dbReference>
<keyword evidence="3" id="KW-1185">Reference proteome</keyword>
<organism evidence="2 3">
    <name type="scientific">Penicilliopsis zonata CBS 506.65</name>
    <dbReference type="NCBI Taxonomy" id="1073090"/>
    <lineage>
        <taxon>Eukaryota</taxon>
        <taxon>Fungi</taxon>
        <taxon>Dikarya</taxon>
        <taxon>Ascomycota</taxon>
        <taxon>Pezizomycotina</taxon>
        <taxon>Eurotiomycetes</taxon>
        <taxon>Eurotiomycetidae</taxon>
        <taxon>Eurotiales</taxon>
        <taxon>Aspergillaceae</taxon>
        <taxon>Penicilliopsis</taxon>
    </lineage>
</organism>
<evidence type="ECO:0000256" key="1">
    <source>
        <dbReference type="SAM" id="MobiDB-lite"/>
    </source>
</evidence>
<dbReference type="SUPFAM" id="SSF47459">
    <property type="entry name" value="HLH, helix-loop-helix DNA-binding domain"/>
    <property type="match status" value="1"/>
</dbReference>
<dbReference type="GeneID" id="34611083"/>
<dbReference type="AlphaFoldDB" id="A0A1L9SP97"/>
<evidence type="ECO:0000313" key="3">
    <source>
        <dbReference type="Proteomes" id="UP000184188"/>
    </source>
</evidence>
<accession>A0A1L9SP97</accession>
<reference evidence="3" key="1">
    <citation type="journal article" date="2017" name="Genome Biol.">
        <title>Comparative genomics reveals high biological diversity and specific adaptations in the industrially and medically important fungal genus Aspergillus.</title>
        <authorList>
            <person name="de Vries R.P."/>
            <person name="Riley R."/>
            <person name="Wiebenga A."/>
            <person name="Aguilar-Osorio G."/>
            <person name="Amillis S."/>
            <person name="Uchima C.A."/>
            <person name="Anderluh G."/>
            <person name="Asadollahi M."/>
            <person name="Askin M."/>
            <person name="Barry K."/>
            <person name="Battaglia E."/>
            <person name="Bayram O."/>
            <person name="Benocci T."/>
            <person name="Braus-Stromeyer S.A."/>
            <person name="Caldana C."/>
            <person name="Canovas D."/>
            <person name="Cerqueira G.C."/>
            <person name="Chen F."/>
            <person name="Chen W."/>
            <person name="Choi C."/>
            <person name="Clum A."/>
            <person name="Dos Santos R.A."/>
            <person name="Damasio A.R."/>
            <person name="Diallinas G."/>
            <person name="Emri T."/>
            <person name="Fekete E."/>
            <person name="Flipphi M."/>
            <person name="Freyberg S."/>
            <person name="Gallo A."/>
            <person name="Gournas C."/>
            <person name="Habgood R."/>
            <person name="Hainaut M."/>
            <person name="Harispe M.L."/>
            <person name="Henrissat B."/>
            <person name="Hilden K.S."/>
            <person name="Hope R."/>
            <person name="Hossain A."/>
            <person name="Karabika E."/>
            <person name="Karaffa L."/>
            <person name="Karanyi Z."/>
            <person name="Krasevec N."/>
            <person name="Kuo A."/>
            <person name="Kusch H."/>
            <person name="LaButti K."/>
            <person name="Lagendijk E.L."/>
            <person name="Lapidus A."/>
            <person name="Levasseur A."/>
            <person name="Lindquist E."/>
            <person name="Lipzen A."/>
            <person name="Logrieco A.F."/>
            <person name="MacCabe A."/>
            <person name="Maekelae M.R."/>
            <person name="Malavazi I."/>
            <person name="Melin P."/>
            <person name="Meyer V."/>
            <person name="Mielnichuk N."/>
            <person name="Miskei M."/>
            <person name="Molnar A.P."/>
            <person name="Mule G."/>
            <person name="Ngan C.Y."/>
            <person name="Orejas M."/>
            <person name="Orosz E."/>
            <person name="Ouedraogo J.P."/>
            <person name="Overkamp K.M."/>
            <person name="Park H.-S."/>
            <person name="Perrone G."/>
            <person name="Piumi F."/>
            <person name="Punt P.J."/>
            <person name="Ram A.F."/>
            <person name="Ramon A."/>
            <person name="Rauscher S."/>
            <person name="Record E."/>
            <person name="Riano-Pachon D.M."/>
            <person name="Robert V."/>
            <person name="Roehrig J."/>
            <person name="Ruller R."/>
            <person name="Salamov A."/>
            <person name="Salih N.S."/>
            <person name="Samson R.A."/>
            <person name="Sandor E."/>
            <person name="Sanguinetti M."/>
            <person name="Schuetze T."/>
            <person name="Sepcic K."/>
            <person name="Shelest E."/>
            <person name="Sherlock G."/>
            <person name="Sophianopoulou V."/>
            <person name="Squina F.M."/>
            <person name="Sun H."/>
            <person name="Susca A."/>
            <person name="Todd R.B."/>
            <person name="Tsang A."/>
            <person name="Unkles S.E."/>
            <person name="van de Wiele N."/>
            <person name="van Rossen-Uffink D."/>
            <person name="Oliveira J.V."/>
            <person name="Vesth T.C."/>
            <person name="Visser J."/>
            <person name="Yu J.-H."/>
            <person name="Zhou M."/>
            <person name="Andersen M.R."/>
            <person name="Archer D.B."/>
            <person name="Baker S.E."/>
            <person name="Benoit I."/>
            <person name="Brakhage A.A."/>
            <person name="Braus G.H."/>
            <person name="Fischer R."/>
            <person name="Frisvad J.C."/>
            <person name="Goldman G.H."/>
            <person name="Houbraken J."/>
            <person name="Oakley B."/>
            <person name="Pocsi I."/>
            <person name="Scazzocchio C."/>
            <person name="Seiboth B."/>
            <person name="vanKuyk P.A."/>
            <person name="Wortman J."/>
            <person name="Dyer P.S."/>
            <person name="Grigoriev I.V."/>
        </authorList>
    </citation>
    <scope>NUCLEOTIDE SEQUENCE [LARGE SCALE GENOMIC DNA]</scope>
    <source>
        <strain evidence="3">CBS 506.65</strain>
    </source>
</reference>
<dbReference type="VEuPathDB" id="FungiDB:ASPZODRAFT_140031"/>
<gene>
    <name evidence="2" type="ORF">ASPZODRAFT_140031</name>
</gene>
<dbReference type="GO" id="GO:0046983">
    <property type="term" value="F:protein dimerization activity"/>
    <property type="evidence" value="ECO:0007669"/>
    <property type="project" value="InterPro"/>
</dbReference>
<protein>
    <recommendedName>
        <fullName evidence="4">BHLH domain-containing protein</fullName>
    </recommendedName>
</protein>